<evidence type="ECO:0000256" key="1">
    <source>
        <dbReference type="ARBA" id="ARBA00022448"/>
    </source>
</evidence>
<dbReference type="SUPFAM" id="SSF52540">
    <property type="entry name" value="P-loop containing nucleoside triphosphate hydrolases"/>
    <property type="match status" value="1"/>
</dbReference>
<dbReference type="OrthoDB" id="9785080at2"/>
<dbReference type="GO" id="GO:0005524">
    <property type="term" value="F:ATP binding"/>
    <property type="evidence" value="ECO:0007669"/>
    <property type="project" value="UniProtKB-KW"/>
</dbReference>
<dbReference type="InterPro" id="IPR017871">
    <property type="entry name" value="ABC_transporter-like_CS"/>
</dbReference>
<dbReference type="AlphaFoldDB" id="A0A6I3SH22"/>
<keyword evidence="3 5" id="KW-0067">ATP-binding</keyword>
<protein>
    <submittedName>
        <fullName evidence="5">ATP-binding cassette domain-containing protein</fullName>
    </submittedName>
</protein>
<keyword evidence="1" id="KW-0813">Transport</keyword>
<name>A0A6I3SH22_HELMO</name>
<dbReference type="Gene3D" id="3.40.50.300">
    <property type="entry name" value="P-loop containing nucleotide triphosphate hydrolases"/>
    <property type="match status" value="1"/>
</dbReference>
<gene>
    <name evidence="5" type="ORF">GJ688_03975</name>
</gene>
<evidence type="ECO:0000259" key="4">
    <source>
        <dbReference type="PROSITE" id="PS50893"/>
    </source>
</evidence>
<comment type="caution">
    <text evidence="5">The sequence shown here is derived from an EMBL/GenBank/DDBJ whole genome shotgun (WGS) entry which is preliminary data.</text>
</comment>
<accession>A0A6I3SH22</accession>
<dbReference type="PROSITE" id="PS50893">
    <property type="entry name" value="ABC_TRANSPORTER_2"/>
    <property type="match status" value="1"/>
</dbReference>
<feature type="domain" description="ABC transporter" evidence="4">
    <location>
        <begin position="13"/>
        <end position="248"/>
    </location>
</feature>
<reference evidence="5 6" key="1">
    <citation type="submission" date="2019-11" db="EMBL/GenBank/DDBJ databases">
        <title>Whole-genome sequence of a the green, strictly anaerobic photosynthetic bacterium Heliobacillus mobilis DSM 6151.</title>
        <authorList>
            <person name="Kyndt J.A."/>
            <person name="Meyer T.E."/>
        </authorList>
    </citation>
    <scope>NUCLEOTIDE SEQUENCE [LARGE SCALE GENOMIC DNA]</scope>
    <source>
        <strain evidence="5 6">DSM 6151</strain>
    </source>
</reference>
<dbReference type="Pfam" id="PF00005">
    <property type="entry name" value="ABC_tran"/>
    <property type="match status" value="1"/>
</dbReference>
<dbReference type="InterPro" id="IPR003439">
    <property type="entry name" value="ABC_transporter-like_ATP-bd"/>
</dbReference>
<proteinExistence type="predicted"/>
<keyword evidence="2" id="KW-0547">Nucleotide-binding</keyword>
<dbReference type="PANTHER" id="PTHR43423">
    <property type="entry name" value="ABC TRANSPORTER I FAMILY MEMBER 17"/>
    <property type="match status" value="1"/>
</dbReference>
<dbReference type="EMBL" id="WNKU01000002">
    <property type="protein sequence ID" value="MTV48140.1"/>
    <property type="molecule type" value="Genomic_DNA"/>
</dbReference>
<dbReference type="InterPro" id="IPR003593">
    <property type="entry name" value="AAA+_ATPase"/>
</dbReference>
<dbReference type="SMART" id="SM00382">
    <property type="entry name" value="AAA"/>
    <property type="match status" value="1"/>
</dbReference>
<organism evidence="5 6">
    <name type="scientific">Heliobacterium mobile</name>
    <name type="common">Heliobacillus mobilis</name>
    <dbReference type="NCBI Taxonomy" id="28064"/>
    <lineage>
        <taxon>Bacteria</taxon>
        <taxon>Bacillati</taxon>
        <taxon>Bacillota</taxon>
        <taxon>Clostridia</taxon>
        <taxon>Eubacteriales</taxon>
        <taxon>Heliobacteriaceae</taxon>
        <taxon>Heliobacterium</taxon>
    </lineage>
</organism>
<keyword evidence="6" id="KW-1185">Reference proteome</keyword>
<dbReference type="InterPro" id="IPR027417">
    <property type="entry name" value="P-loop_NTPase"/>
</dbReference>
<sequence>MVVNIDKSVEPVLEWQNISLSIMVQTAEAQAERRLLHHVSGKVSPGEILCLLGPSGSGKSTLLTALNRLQRLSEGEIRFQGQPVEMYPVTELRRRVAYVAQRPAFFPGTVEENLGFGARLWGMTINPPLWLEKVHLDRSLLSQPADTLSGGQQQRLSLARSLAVKPDVLLLDEPTSALDIHGARELEEIVLTVVAQENIAVLWVTHDPEQARRVSHQVLLLTEGRISACLPTEVFFSDEAPAVVRTFLEIKGDGP</sequence>
<dbReference type="Proteomes" id="UP000430670">
    <property type="component" value="Unassembled WGS sequence"/>
</dbReference>
<evidence type="ECO:0000256" key="3">
    <source>
        <dbReference type="ARBA" id="ARBA00022840"/>
    </source>
</evidence>
<evidence type="ECO:0000313" key="5">
    <source>
        <dbReference type="EMBL" id="MTV48140.1"/>
    </source>
</evidence>
<dbReference type="PANTHER" id="PTHR43423:SF1">
    <property type="entry name" value="ABC TRANSPORTER I FAMILY MEMBER 17"/>
    <property type="match status" value="1"/>
</dbReference>
<evidence type="ECO:0000256" key="2">
    <source>
        <dbReference type="ARBA" id="ARBA00022741"/>
    </source>
</evidence>
<evidence type="ECO:0000313" key="6">
    <source>
        <dbReference type="Proteomes" id="UP000430670"/>
    </source>
</evidence>
<dbReference type="GO" id="GO:0016887">
    <property type="term" value="F:ATP hydrolysis activity"/>
    <property type="evidence" value="ECO:0007669"/>
    <property type="project" value="InterPro"/>
</dbReference>
<dbReference type="PRINTS" id="PR01874">
    <property type="entry name" value="DNAREPAIRADA"/>
</dbReference>
<dbReference type="PROSITE" id="PS00211">
    <property type="entry name" value="ABC_TRANSPORTER_1"/>
    <property type="match status" value="1"/>
</dbReference>